<sequence>MSDGLQVSGDGVTWTDAYAEPPAWIAELFADCPGSGILQRRGEAVVVNTRTPGRIEASADVHSPSGDVVADRPG</sequence>
<dbReference type="EMBL" id="MH271312">
    <property type="protein sequence ID" value="QCS26953.1"/>
    <property type="molecule type" value="Genomic_DNA"/>
</dbReference>
<organism evidence="1 2">
    <name type="scientific">Microbacterium phage RobsFeet</name>
    <dbReference type="NCBI Taxonomy" id="2201442"/>
    <lineage>
        <taxon>Viruses</taxon>
        <taxon>Duplodnaviria</taxon>
        <taxon>Heunggongvirae</taxon>
        <taxon>Uroviricota</taxon>
        <taxon>Caudoviricetes</taxon>
        <taxon>Hodgkinviridae</taxon>
        <taxon>Metamorphoovirus</taxon>
        <taxon>Metamorphoovirus robsfeet</taxon>
    </lineage>
</organism>
<accession>A0A4P8VYP8</accession>
<evidence type="ECO:0000313" key="2">
    <source>
        <dbReference type="Proteomes" id="UP000251296"/>
    </source>
</evidence>
<proteinExistence type="predicted"/>
<protein>
    <submittedName>
        <fullName evidence="1">Uncharacterized protein</fullName>
    </submittedName>
</protein>
<dbReference type="Proteomes" id="UP000251296">
    <property type="component" value="Segment"/>
</dbReference>
<dbReference type="KEGG" id="vg:54993439"/>
<name>A0A4P8VYP8_9CAUD</name>
<dbReference type="GeneID" id="54993439"/>
<reference evidence="1 2" key="1">
    <citation type="submission" date="2018-04" db="EMBL/GenBank/DDBJ databases">
        <authorList>
            <person name="Harrington T."/>
            <person name="Washburn E."/>
            <person name="Bricker J."/>
            <person name="McKinney A."/>
            <person name="Betsko A.J."/>
            <person name="Garlena R.A."/>
            <person name="Russell D.A."/>
            <person name="Pope W.A."/>
            <person name="Jacobs-Sera D."/>
            <person name="Hatfull G.F."/>
        </authorList>
    </citation>
    <scope>NUCLEOTIDE SEQUENCE [LARGE SCALE GENOMIC DNA]</scope>
</reference>
<keyword evidence="2" id="KW-1185">Reference proteome</keyword>
<gene>
    <name evidence="1" type="primary">98</name>
    <name evidence="1" type="ORF">SEA_ROBSFEET_98</name>
</gene>
<evidence type="ECO:0000313" key="1">
    <source>
        <dbReference type="EMBL" id="QCS26953.1"/>
    </source>
</evidence>
<dbReference type="RefSeq" id="YP_009802883.1">
    <property type="nucleotide sequence ID" value="NC_047989.1"/>
</dbReference>